<dbReference type="EMBL" id="MIKF01000524">
    <property type="protein sequence ID" value="RTE69823.1"/>
    <property type="molecule type" value="Genomic_DNA"/>
</dbReference>
<proteinExistence type="predicted"/>
<sequence length="69" mass="7893">MDETRLLASCREKLAAHVEQRTGVRIEPAKVRLVTMQSGAYIWVYTTEVAHLFSKDLVDHGVAAYQRLY</sequence>
<evidence type="ECO:0000313" key="1">
    <source>
        <dbReference type="EMBL" id="RTE69823.1"/>
    </source>
</evidence>
<comment type="caution">
    <text evidence="1">The sequence shown here is derived from an EMBL/GenBank/DDBJ whole genome shotgun (WGS) entry which is preliminary data.</text>
</comment>
<reference evidence="1 2" key="1">
    <citation type="submission" date="2017-06" db="EMBL/GenBank/DDBJ databases">
        <title>Comparative genomic analysis of Ambrosia Fusariam Clade fungi.</title>
        <authorList>
            <person name="Stajich J.E."/>
            <person name="Carrillo J."/>
            <person name="Kijimoto T."/>
            <person name="Eskalen A."/>
            <person name="O'Donnell K."/>
            <person name="Kasson M."/>
        </authorList>
    </citation>
    <scope>NUCLEOTIDE SEQUENCE [LARGE SCALE GENOMIC DNA]</scope>
    <source>
        <strain evidence="1 2">UCR1854</strain>
    </source>
</reference>
<dbReference type="Proteomes" id="UP000287124">
    <property type="component" value="Unassembled WGS sequence"/>
</dbReference>
<protein>
    <submittedName>
        <fullName evidence="1">Uncharacterized protein</fullName>
    </submittedName>
</protein>
<name>A0A430L253_9HYPO</name>
<evidence type="ECO:0000313" key="2">
    <source>
        <dbReference type="Proteomes" id="UP000287124"/>
    </source>
</evidence>
<dbReference type="AlphaFoldDB" id="A0A430L253"/>
<accession>A0A430L253</accession>
<gene>
    <name evidence="1" type="ORF">BHE90_015796</name>
</gene>
<keyword evidence="2" id="KW-1185">Reference proteome</keyword>
<organism evidence="1 2">
    <name type="scientific">Fusarium euwallaceae</name>
    <dbReference type="NCBI Taxonomy" id="1147111"/>
    <lineage>
        <taxon>Eukaryota</taxon>
        <taxon>Fungi</taxon>
        <taxon>Dikarya</taxon>
        <taxon>Ascomycota</taxon>
        <taxon>Pezizomycotina</taxon>
        <taxon>Sordariomycetes</taxon>
        <taxon>Hypocreomycetidae</taxon>
        <taxon>Hypocreales</taxon>
        <taxon>Nectriaceae</taxon>
        <taxon>Fusarium</taxon>
        <taxon>Fusarium solani species complex</taxon>
    </lineage>
</organism>